<feature type="non-terminal residue" evidence="1">
    <location>
        <position position="94"/>
    </location>
</feature>
<keyword evidence="2" id="KW-1185">Reference proteome</keyword>
<dbReference type="OrthoDB" id="10317705at2759"/>
<dbReference type="Proteomes" id="UP000054560">
    <property type="component" value="Unassembled WGS sequence"/>
</dbReference>
<dbReference type="AlphaFoldDB" id="A0A0L0F0Y3"/>
<dbReference type="GeneID" id="25917668"/>
<accession>A0A0L0F0Y3</accession>
<proteinExistence type="predicted"/>
<organism evidence="1 2">
    <name type="scientific">Sphaeroforma arctica JP610</name>
    <dbReference type="NCBI Taxonomy" id="667725"/>
    <lineage>
        <taxon>Eukaryota</taxon>
        <taxon>Ichthyosporea</taxon>
        <taxon>Ichthyophonida</taxon>
        <taxon>Sphaeroforma</taxon>
    </lineage>
</organism>
<evidence type="ECO:0000313" key="1">
    <source>
        <dbReference type="EMBL" id="KNC70311.1"/>
    </source>
</evidence>
<dbReference type="EMBL" id="KQ251520">
    <property type="protein sequence ID" value="KNC70311.1"/>
    <property type="molecule type" value="Genomic_DNA"/>
</dbReference>
<sequence length="94" mass="10544">MSTKSQITTRKKTPANIPSMIYLLRRPYTRTIKTNAISLAYRECFMARMAAIKNVLSPNSDTMMTDIDAMNAWKKSSETCPSALPLAVACMNHK</sequence>
<gene>
    <name evidence="1" type="ORF">SARC_17164</name>
</gene>
<dbReference type="RefSeq" id="XP_014144213.1">
    <property type="nucleotide sequence ID" value="XM_014288738.1"/>
</dbReference>
<protein>
    <submittedName>
        <fullName evidence="1">Uncharacterized protein</fullName>
    </submittedName>
</protein>
<reference evidence="1 2" key="1">
    <citation type="submission" date="2011-02" db="EMBL/GenBank/DDBJ databases">
        <title>The Genome Sequence of Sphaeroforma arctica JP610.</title>
        <authorList>
            <consortium name="The Broad Institute Genome Sequencing Platform"/>
            <person name="Russ C."/>
            <person name="Cuomo C."/>
            <person name="Young S.K."/>
            <person name="Zeng Q."/>
            <person name="Gargeya S."/>
            <person name="Alvarado L."/>
            <person name="Berlin A."/>
            <person name="Chapman S.B."/>
            <person name="Chen Z."/>
            <person name="Freedman E."/>
            <person name="Gellesch M."/>
            <person name="Goldberg J."/>
            <person name="Griggs A."/>
            <person name="Gujja S."/>
            <person name="Heilman E."/>
            <person name="Heiman D."/>
            <person name="Howarth C."/>
            <person name="Mehta T."/>
            <person name="Neiman D."/>
            <person name="Pearson M."/>
            <person name="Roberts A."/>
            <person name="Saif S."/>
            <person name="Shea T."/>
            <person name="Shenoy N."/>
            <person name="Sisk P."/>
            <person name="Stolte C."/>
            <person name="Sykes S."/>
            <person name="White J."/>
            <person name="Yandava C."/>
            <person name="Burger G."/>
            <person name="Gray M.W."/>
            <person name="Holland P.W.H."/>
            <person name="King N."/>
            <person name="Lang F.B.F."/>
            <person name="Roger A.J."/>
            <person name="Ruiz-Trillo I."/>
            <person name="Haas B."/>
            <person name="Nusbaum C."/>
            <person name="Birren B."/>
        </authorList>
    </citation>
    <scope>NUCLEOTIDE SEQUENCE [LARGE SCALE GENOMIC DNA]</scope>
    <source>
        <strain evidence="1 2">JP610</strain>
    </source>
</reference>
<evidence type="ECO:0000313" key="2">
    <source>
        <dbReference type="Proteomes" id="UP000054560"/>
    </source>
</evidence>
<name>A0A0L0F0Y3_9EUKA</name>